<name>A0A480AZ63_9BURK</name>
<evidence type="ECO:0000313" key="1">
    <source>
        <dbReference type="EMBL" id="GCL65562.1"/>
    </source>
</evidence>
<evidence type="ECO:0000313" key="2">
    <source>
        <dbReference type="Proteomes" id="UP000301751"/>
    </source>
</evidence>
<dbReference type="InterPro" id="IPR036291">
    <property type="entry name" value="NAD(P)-bd_dom_sf"/>
</dbReference>
<dbReference type="AlphaFoldDB" id="A0A480AZ63"/>
<comment type="caution">
    <text evidence="1">The sequence shown here is derived from an EMBL/GenBank/DDBJ whole genome shotgun (WGS) entry which is preliminary data.</text>
</comment>
<dbReference type="InterPro" id="IPR002347">
    <property type="entry name" value="SDR_fam"/>
</dbReference>
<evidence type="ECO:0008006" key="3">
    <source>
        <dbReference type="Google" id="ProtNLM"/>
    </source>
</evidence>
<dbReference type="Pfam" id="PF00106">
    <property type="entry name" value="adh_short"/>
    <property type="match status" value="1"/>
</dbReference>
<organism evidence="1 2">
    <name type="scientific">Pseudaquabacterium pictum</name>
    <dbReference type="NCBI Taxonomy" id="2315236"/>
    <lineage>
        <taxon>Bacteria</taxon>
        <taxon>Pseudomonadati</taxon>
        <taxon>Pseudomonadota</taxon>
        <taxon>Betaproteobacteria</taxon>
        <taxon>Burkholderiales</taxon>
        <taxon>Sphaerotilaceae</taxon>
        <taxon>Pseudaquabacterium</taxon>
    </lineage>
</organism>
<gene>
    <name evidence="1" type="ORF">AQPW35_46430</name>
</gene>
<sequence>MKIDNAVVLVTGANRGIGLAFAHELLARGARKVSAVARDRAIGLLKPRIIRNRPRNATE</sequence>
<dbReference type="Proteomes" id="UP000301751">
    <property type="component" value="Unassembled WGS sequence"/>
</dbReference>
<dbReference type="EMBL" id="BJCL01000017">
    <property type="protein sequence ID" value="GCL65562.1"/>
    <property type="molecule type" value="Genomic_DNA"/>
</dbReference>
<proteinExistence type="predicted"/>
<keyword evidence="2" id="KW-1185">Reference proteome</keyword>
<reference evidence="2" key="1">
    <citation type="submission" date="2019-03" db="EMBL/GenBank/DDBJ databases">
        <title>Aquabacterium pictum sp.nov., the first bacteriochlorophyll a-containing freshwater bacterium in the genus Aquabacterium of the class Betaproteobacteria.</title>
        <authorList>
            <person name="Hirose S."/>
            <person name="Tank M."/>
            <person name="Hara E."/>
            <person name="Tamaki H."/>
            <person name="Takaichi S."/>
            <person name="Haruta S."/>
            <person name="Hanada S."/>
        </authorList>
    </citation>
    <scope>NUCLEOTIDE SEQUENCE [LARGE SCALE GENOMIC DNA]</scope>
    <source>
        <strain evidence="2">W35</strain>
    </source>
</reference>
<dbReference type="SUPFAM" id="SSF51735">
    <property type="entry name" value="NAD(P)-binding Rossmann-fold domains"/>
    <property type="match status" value="1"/>
</dbReference>
<accession>A0A480AZ63</accession>
<dbReference type="Gene3D" id="3.40.50.720">
    <property type="entry name" value="NAD(P)-binding Rossmann-like Domain"/>
    <property type="match status" value="1"/>
</dbReference>
<protein>
    <recommendedName>
        <fullName evidence="3">Short-chain dehydrogenase</fullName>
    </recommendedName>
</protein>